<organism evidence="2 3">
    <name type="scientific">Tetragonisca angustula</name>
    <dbReference type="NCBI Taxonomy" id="166442"/>
    <lineage>
        <taxon>Eukaryota</taxon>
        <taxon>Metazoa</taxon>
        <taxon>Ecdysozoa</taxon>
        <taxon>Arthropoda</taxon>
        <taxon>Hexapoda</taxon>
        <taxon>Insecta</taxon>
        <taxon>Pterygota</taxon>
        <taxon>Neoptera</taxon>
        <taxon>Endopterygota</taxon>
        <taxon>Hymenoptera</taxon>
        <taxon>Apocrita</taxon>
        <taxon>Aculeata</taxon>
        <taxon>Apoidea</taxon>
        <taxon>Anthophila</taxon>
        <taxon>Apidae</taxon>
        <taxon>Tetragonisca</taxon>
    </lineage>
</organism>
<name>A0AAW0ZRU0_9HYME</name>
<protein>
    <submittedName>
        <fullName evidence="2">Uncharacterized protein</fullName>
    </submittedName>
</protein>
<dbReference type="AlphaFoldDB" id="A0AAW0ZRU0"/>
<accession>A0AAW0ZRU0</accession>
<proteinExistence type="predicted"/>
<sequence length="116" mass="13371">MQNPYDSFSVVLRSKLRPSRRDDLRSLKLIERERCLKSWGTKSDGSGGLDDKQETRSNSSVIARMRDYPTVHCDSIEQKQEVARFSYGVRLAIRNPWQAPTLAESSFSFTREFPTP</sequence>
<keyword evidence="3" id="KW-1185">Reference proteome</keyword>
<evidence type="ECO:0000313" key="2">
    <source>
        <dbReference type="EMBL" id="KAK9299768.1"/>
    </source>
</evidence>
<comment type="caution">
    <text evidence="2">The sequence shown here is derived from an EMBL/GenBank/DDBJ whole genome shotgun (WGS) entry which is preliminary data.</text>
</comment>
<dbReference type="Proteomes" id="UP001432146">
    <property type="component" value="Unassembled WGS sequence"/>
</dbReference>
<evidence type="ECO:0000256" key="1">
    <source>
        <dbReference type="SAM" id="MobiDB-lite"/>
    </source>
</evidence>
<feature type="region of interest" description="Disordered" evidence="1">
    <location>
        <begin position="39"/>
        <end position="63"/>
    </location>
</feature>
<reference evidence="2 3" key="1">
    <citation type="submission" date="2024-05" db="EMBL/GenBank/DDBJ databases">
        <title>The nuclear and mitochondrial genome assemblies of Tetragonisca angustula (Apidae: Meliponini), a tiny yet remarkable pollinator in the Neotropics.</title>
        <authorList>
            <person name="Ferrari R."/>
            <person name="Ricardo P.C."/>
            <person name="Dias F.C."/>
            <person name="Araujo N.S."/>
            <person name="Soares D.O."/>
            <person name="Zhou Q.-S."/>
            <person name="Zhu C.-D."/>
            <person name="Coutinho L."/>
            <person name="Airas M.C."/>
            <person name="Batista T.M."/>
        </authorList>
    </citation>
    <scope>NUCLEOTIDE SEQUENCE [LARGE SCALE GENOMIC DNA]</scope>
    <source>
        <strain evidence="2">ASF017062</strain>
        <tissue evidence="2">Abdomen</tissue>
    </source>
</reference>
<evidence type="ECO:0000313" key="3">
    <source>
        <dbReference type="Proteomes" id="UP001432146"/>
    </source>
</evidence>
<dbReference type="EMBL" id="JAWNGG020000143">
    <property type="protein sequence ID" value="KAK9299768.1"/>
    <property type="molecule type" value="Genomic_DNA"/>
</dbReference>
<gene>
    <name evidence="2" type="ORF">QLX08_007326</name>
</gene>